<evidence type="ECO:0000259" key="4">
    <source>
        <dbReference type="PROSITE" id="PS50043"/>
    </source>
</evidence>
<sequence length="274" mass="29429">MINLIIVADTRFHREGLALALRCAGPRIDAITALARPEELDATATGRSGSVLLLDVTNTCDGPGTVTALRCRHPHLRIVALGVPACEAEIVAYAEAGAVGYLTRDSSIAELVCTIESVARGEMRCTPRVAAALGRRVAELADELRPAGAGESLSRREAEVAVLLELGLSNQQISRRLCIALATVKNHVHNILTKLEVPTRAEVAEWAWRQELHRSVVVRQLPEMATSDHSGGTCRRTGESPPHGNDRAIPDQRRLSRIALGSTRAAPRESASTP</sequence>
<comment type="caution">
    <text evidence="6">The sequence shown here is derived from an EMBL/GenBank/DDBJ whole genome shotgun (WGS) entry which is preliminary data.</text>
</comment>
<keyword evidence="1" id="KW-0238">DNA-binding</keyword>
<feature type="compositionally biased region" description="Basic and acidic residues" evidence="3">
    <location>
        <begin position="244"/>
        <end position="254"/>
    </location>
</feature>
<feature type="region of interest" description="Disordered" evidence="3">
    <location>
        <begin position="223"/>
        <end position="274"/>
    </location>
</feature>
<dbReference type="InterPro" id="IPR001789">
    <property type="entry name" value="Sig_transdc_resp-reg_receiver"/>
</dbReference>
<dbReference type="Gene3D" id="3.40.50.2300">
    <property type="match status" value="1"/>
</dbReference>
<feature type="domain" description="Response regulatory" evidence="5">
    <location>
        <begin position="3"/>
        <end position="119"/>
    </location>
</feature>
<dbReference type="PRINTS" id="PR00038">
    <property type="entry name" value="HTHLUXR"/>
</dbReference>
<organism evidence="6 7">
    <name type="scientific">Saccharopolyspora oryzae</name>
    <dbReference type="NCBI Taxonomy" id="2997343"/>
    <lineage>
        <taxon>Bacteria</taxon>
        <taxon>Bacillati</taxon>
        <taxon>Actinomycetota</taxon>
        <taxon>Actinomycetes</taxon>
        <taxon>Pseudonocardiales</taxon>
        <taxon>Pseudonocardiaceae</taxon>
        <taxon>Saccharopolyspora</taxon>
    </lineage>
</organism>
<evidence type="ECO:0000259" key="5">
    <source>
        <dbReference type="PROSITE" id="PS50110"/>
    </source>
</evidence>
<dbReference type="EMBL" id="JAQGLA010000070">
    <property type="protein sequence ID" value="MDA3629555.1"/>
    <property type="molecule type" value="Genomic_DNA"/>
</dbReference>
<proteinExistence type="predicted"/>
<evidence type="ECO:0000256" key="2">
    <source>
        <dbReference type="PROSITE-ProRule" id="PRU00169"/>
    </source>
</evidence>
<dbReference type="InterPro" id="IPR011006">
    <property type="entry name" value="CheY-like_superfamily"/>
</dbReference>
<dbReference type="CDD" id="cd06170">
    <property type="entry name" value="LuxR_C_like"/>
    <property type="match status" value="1"/>
</dbReference>
<protein>
    <submittedName>
        <fullName evidence="6">Response regulator transcription factor</fullName>
    </submittedName>
</protein>
<dbReference type="SUPFAM" id="SSF46894">
    <property type="entry name" value="C-terminal effector domain of the bipartite response regulators"/>
    <property type="match status" value="1"/>
</dbReference>
<evidence type="ECO:0000256" key="3">
    <source>
        <dbReference type="SAM" id="MobiDB-lite"/>
    </source>
</evidence>
<dbReference type="InterPro" id="IPR016032">
    <property type="entry name" value="Sig_transdc_resp-reg_C-effctor"/>
</dbReference>
<dbReference type="PANTHER" id="PTHR43214">
    <property type="entry name" value="TWO-COMPONENT RESPONSE REGULATOR"/>
    <property type="match status" value="1"/>
</dbReference>
<evidence type="ECO:0000313" key="6">
    <source>
        <dbReference type="EMBL" id="MDA3629555.1"/>
    </source>
</evidence>
<dbReference type="RefSeq" id="WP_270952581.1">
    <property type="nucleotide sequence ID" value="NZ_JAQGLA010000070.1"/>
</dbReference>
<evidence type="ECO:0000313" key="7">
    <source>
        <dbReference type="Proteomes" id="UP001210380"/>
    </source>
</evidence>
<dbReference type="PANTHER" id="PTHR43214:SF43">
    <property type="entry name" value="TWO-COMPONENT RESPONSE REGULATOR"/>
    <property type="match status" value="1"/>
</dbReference>
<dbReference type="PROSITE" id="PS00622">
    <property type="entry name" value="HTH_LUXR_1"/>
    <property type="match status" value="1"/>
</dbReference>
<dbReference type="Proteomes" id="UP001210380">
    <property type="component" value="Unassembled WGS sequence"/>
</dbReference>
<name>A0ABT4V6G2_9PSEU</name>
<keyword evidence="2" id="KW-0597">Phosphoprotein</keyword>
<dbReference type="SUPFAM" id="SSF52172">
    <property type="entry name" value="CheY-like"/>
    <property type="match status" value="1"/>
</dbReference>
<dbReference type="InterPro" id="IPR000792">
    <property type="entry name" value="Tscrpt_reg_LuxR_C"/>
</dbReference>
<reference evidence="6 7" key="1">
    <citation type="submission" date="2022-11" db="EMBL/GenBank/DDBJ databases">
        <title>Draft genome sequence of Saccharopolyspora sp. WRP15-2 isolated from rhizosphere soils of wild rice in Thailand.</title>
        <authorList>
            <person name="Duangmal K."/>
            <person name="Kammanee S."/>
            <person name="Muangham S."/>
        </authorList>
    </citation>
    <scope>NUCLEOTIDE SEQUENCE [LARGE SCALE GENOMIC DNA]</scope>
    <source>
        <strain evidence="6 7">WRP15-2</strain>
    </source>
</reference>
<evidence type="ECO:0000256" key="1">
    <source>
        <dbReference type="ARBA" id="ARBA00023125"/>
    </source>
</evidence>
<dbReference type="SMART" id="SM00421">
    <property type="entry name" value="HTH_LUXR"/>
    <property type="match status" value="1"/>
</dbReference>
<dbReference type="InterPro" id="IPR039420">
    <property type="entry name" value="WalR-like"/>
</dbReference>
<feature type="modified residue" description="4-aspartylphosphate" evidence="2">
    <location>
        <position position="55"/>
    </location>
</feature>
<accession>A0ABT4V6G2</accession>
<dbReference type="Pfam" id="PF00196">
    <property type="entry name" value="GerE"/>
    <property type="match status" value="1"/>
</dbReference>
<keyword evidence="7" id="KW-1185">Reference proteome</keyword>
<dbReference type="PROSITE" id="PS50043">
    <property type="entry name" value="HTH_LUXR_2"/>
    <property type="match status" value="1"/>
</dbReference>
<dbReference type="PROSITE" id="PS50110">
    <property type="entry name" value="RESPONSE_REGULATORY"/>
    <property type="match status" value="1"/>
</dbReference>
<feature type="domain" description="HTH luxR-type" evidence="4">
    <location>
        <begin position="146"/>
        <end position="211"/>
    </location>
</feature>
<gene>
    <name evidence="6" type="ORF">OU415_29290</name>
</gene>